<comment type="caution">
    <text evidence="1">The sequence shown here is derived from an EMBL/GenBank/DDBJ whole genome shotgun (WGS) entry which is preliminary data.</text>
</comment>
<keyword evidence="2" id="KW-1185">Reference proteome</keyword>
<organism evidence="1 2">
    <name type="scientific">Ferranicluibacter rubi</name>
    <dbReference type="NCBI Taxonomy" id="2715133"/>
    <lineage>
        <taxon>Bacteria</taxon>
        <taxon>Pseudomonadati</taxon>
        <taxon>Pseudomonadota</taxon>
        <taxon>Alphaproteobacteria</taxon>
        <taxon>Hyphomicrobiales</taxon>
        <taxon>Rhizobiaceae</taxon>
        <taxon>Ferranicluibacter</taxon>
    </lineage>
</organism>
<proteinExistence type="predicted"/>
<dbReference type="AlphaFoldDB" id="A0AA43ZFP3"/>
<sequence length="45" mass="5214">MTYNIFLDIAELRAELASCYLTKRERAESLKRLAILIERAKEAEA</sequence>
<accession>A0AA43ZFP3</accession>
<reference evidence="1" key="1">
    <citation type="submission" date="2020-03" db="EMBL/GenBank/DDBJ databases">
        <title>Ferranicluibacter endophyticum gen. nov., sp. nov., a new genus isolated from Rubus ulmifolius Schott. stem.</title>
        <authorList>
            <person name="Roca-Couso R."/>
            <person name="Flores-Felix J.D."/>
            <person name="Igual J.M."/>
            <person name="Rivas R."/>
        </authorList>
    </citation>
    <scope>NUCLEOTIDE SEQUENCE</scope>
    <source>
        <strain evidence="1">CRRU44</strain>
    </source>
</reference>
<dbReference type="EMBL" id="JAANCM010000007">
    <property type="protein sequence ID" value="NHT76993.1"/>
    <property type="molecule type" value="Genomic_DNA"/>
</dbReference>
<dbReference type="RefSeq" id="WP_167129888.1">
    <property type="nucleotide sequence ID" value="NZ_JAANCM010000007.1"/>
</dbReference>
<gene>
    <name evidence="1" type="ORF">G8E10_14780</name>
</gene>
<protein>
    <submittedName>
        <fullName evidence="1">Uncharacterized protein</fullName>
    </submittedName>
</protein>
<evidence type="ECO:0000313" key="1">
    <source>
        <dbReference type="EMBL" id="NHT76993.1"/>
    </source>
</evidence>
<dbReference type="Proteomes" id="UP001155840">
    <property type="component" value="Unassembled WGS sequence"/>
</dbReference>
<name>A0AA43ZFP3_9HYPH</name>
<evidence type="ECO:0000313" key="2">
    <source>
        <dbReference type="Proteomes" id="UP001155840"/>
    </source>
</evidence>